<feature type="region of interest" description="Disordered" evidence="2">
    <location>
        <begin position="230"/>
        <end position="277"/>
    </location>
</feature>
<evidence type="ECO:0000256" key="1">
    <source>
        <dbReference type="SAM" id="Coils"/>
    </source>
</evidence>
<evidence type="ECO:0000313" key="4">
    <source>
        <dbReference type="Proteomes" id="UP001175226"/>
    </source>
</evidence>
<keyword evidence="4" id="KW-1185">Reference proteome</keyword>
<proteinExistence type="predicted"/>
<sequence>MSTPVVDPEASTGCRTFIPDDSGSPMTLLWKEYELGPNGEGEEEEDSHSVLMRGQFYALNFVLEAQDLLREIDELTKEFQGFLQRAAELVLGRQRFYRLDPGGMLLTMLGGSADILAVNASWRALQERLMWGHKFMVKYAMEYEAEGVLSSPILTTPGLHETIAKELDPMSRLRRFFTLPSMLRTLLEDGRRHLGASEVNSHLRALEGWEKVVPLSNSLANHFPLNPFSSMAPKLTPANRKPDKTESKPPQPLAAHSQQSTDTIQPPLPIPDPSPCIAERLNPLAQLKYDPKPFQQPLLPTPLKPYPKNTSVSFFPLVMKDIPYKGTESGAGFFGPGTK</sequence>
<reference evidence="3" key="1">
    <citation type="submission" date="2023-06" db="EMBL/GenBank/DDBJ databases">
        <authorList>
            <consortium name="Lawrence Berkeley National Laboratory"/>
            <person name="Ahrendt S."/>
            <person name="Sahu N."/>
            <person name="Indic B."/>
            <person name="Wong-Bajracharya J."/>
            <person name="Merenyi Z."/>
            <person name="Ke H.-M."/>
            <person name="Monk M."/>
            <person name="Kocsube S."/>
            <person name="Drula E."/>
            <person name="Lipzen A."/>
            <person name="Balint B."/>
            <person name="Henrissat B."/>
            <person name="Andreopoulos B."/>
            <person name="Martin F.M."/>
            <person name="Harder C.B."/>
            <person name="Rigling D."/>
            <person name="Ford K.L."/>
            <person name="Foster G.D."/>
            <person name="Pangilinan J."/>
            <person name="Papanicolaou A."/>
            <person name="Barry K."/>
            <person name="LaButti K."/>
            <person name="Viragh M."/>
            <person name="Koriabine M."/>
            <person name="Yan M."/>
            <person name="Riley R."/>
            <person name="Champramary S."/>
            <person name="Plett K.L."/>
            <person name="Tsai I.J."/>
            <person name="Slot J."/>
            <person name="Sipos G."/>
            <person name="Plett J."/>
            <person name="Nagy L.G."/>
            <person name="Grigoriev I.V."/>
        </authorList>
    </citation>
    <scope>NUCLEOTIDE SEQUENCE</scope>
    <source>
        <strain evidence="3">FPL87.14</strain>
    </source>
</reference>
<evidence type="ECO:0000313" key="3">
    <source>
        <dbReference type="EMBL" id="KAK0429927.1"/>
    </source>
</evidence>
<organism evidence="3 4">
    <name type="scientific">Armillaria borealis</name>
    <dbReference type="NCBI Taxonomy" id="47425"/>
    <lineage>
        <taxon>Eukaryota</taxon>
        <taxon>Fungi</taxon>
        <taxon>Dikarya</taxon>
        <taxon>Basidiomycota</taxon>
        <taxon>Agaricomycotina</taxon>
        <taxon>Agaricomycetes</taxon>
        <taxon>Agaricomycetidae</taxon>
        <taxon>Agaricales</taxon>
        <taxon>Marasmiineae</taxon>
        <taxon>Physalacriaceae</taxon>
        <taxon>Armillaria</taxon>
    </lineage>
</organism>
<feature type="coiled-coil region" evidence="1">
    <location>
        <begin position="58"/>
        <end position="85"/>
    </location>
</feature>
<gene>
    <name evidence="3" type="ORF">EV421DRAFT_1913706</name>
</gene>
<dbReference type="EMBL" id="JAUEPT010000187">
    <property type="protein sequence ID" value="KAK0429927.1"/>
    <property type="molecule type" value="Genomic_DNA"/>
</dbReference>
<dbReference type="AlphaFoldDB" id="A0AA39IUS4"/>
<accession>A0AA39IUS4</accession>
<evidence type="ECO:0000256" key="2">
    <source>
        <dbReference type="SAM" id="MobiDB-lite"/>
    </source>
</evidence>
<name>A0AA39IUS4_9AGAR</name>
<comment type="caution">
    <text evidence="3">The sequence shown here is derived from an EMBL/GenBank/DDBJ whole genome shotgun (WGS) entry which is preliminary data.</text>
</comment>
<dbReference type="Proteomes" id="UP001175226">
    <property type="component" value="Unassembled WGS sequence"/>
</dbReference>
<protein>
    <submittedName>
        <fullName evidence="3">Uncharacterized protein</fullName>
    </submittedName>
</protein>
<keyword evidence="1" id="KW-0175">Coiled coil</keyword>